<evidence type="ECO:0000313" key="6">
    <source>
        <dbReference type="EMBL" id="SEF54068.1"/>
    </source>
</evidence>
<feature type="domain" description="PIN" evidence="5">
    <location>
        <begin position="5"/>
        <end position="108"/>
    </location>
</feature>
<keyword evidence="7" id="KW-1185">Reference proteome</keyword>
<dbReference type="InterPro" id="IPR029060">
    <property type="entry name" value="PIN-like_dom_sf"/>
</dbReference>
<gene>
    <name evidence="6" type="ORF">SAMN05444920_10125</name>
</gene>
<accession>A0A1H5SVV9</accession>
<keyword evidence="3" id="KW-0378">Hydrolase</keyword>
<evidence type="ECO:0000256" key="2">
    <source>
        <dbReference type="ARBA" id="ARBA00022723"/>
    </source>
</evidence>
<protein>
    <submittedName>
        <fullName evidence="6">Predicted nucleic acid-binding protein, contains PIN domain</fullName>
    </submittedName>
</protein>
<keyword evidence="4" id="KW-0460">Magnesium</keyword>
<dbReference type="InterPro" id="IPR002716">
    <property type="entry name" value="PIN_dom"/>
</dbReference>
<organism evidence="6 7">
    <name type="scientific">Nonomuraea solani</name>
    <dbReference type="NCBI Taxonomy" id="1144553"/>
    <lineage>
        <taxon>Bacteria</taxon>
        <taxon>Bacillati</taxon>
        <taxon>Actinomycetota</taxon>
        <taxon>Actinomycetes</taxon>
        <taxon>Streptosporangiales</taxon>
        <taxon>Streptosporangiaceae</taxon>
        <taxon>Nonomuraea</taxon>
    </lineage>
</organism>
<dbReference type="AlphaFoldDB" id="A0A1H5SVV9"/>
<dbReference type="EMBL" id="FNVT01000001">
    <property type="protein sequence ID" value="SEF54068.1"/>
    <property type="molecule type" value="Genomic_DNA"/>
</dbReference>
<reference evidence="6 7" key="1">
    <citation type="submission" date="2016-10" db="EMBL/GenBank/DDBJ databases">
        <authorList>
            <person name="de Groot N.N."/>
        </authorList>
    </citation>
    <scope>NUCLEOTIDE SEQUENCE [LARGE SCALE GENOMIC DNA]</scope>
    <source>
        <strain evidence="6 7">CGMCC 4.7037</strain>
    </source>
</reference>
<dbReference type="RefSeq" id="WP_235029826.1">
    <property type="nucleotide sequence ID" value="NZ_FNVT01000001.1"/>
</dbReference>
<evidence type="ECO:0000256" key="1">
    <source>
        <dbReference type="ARBA" id="ARBA00022722"/>
    </source>
</evidence>
<dbReference type="SUPFAM" id="SSF88723">
    <property type="entry name" value="PIN domain-like"/>
    <property type="match status" value="1"/>
</dbReference>
<dbReference type="Proteomes" id="UP000236732">
    <property type="component" value="Unassembled WGS sequence"/>
</dbReference>
<keyword evidence="1" id="KW-0540">Nuclease</keyword>
<dbReference type="GO" id="GO:0016787">
    <property type="term" value="F:hydrolase activity"/>
    <property type="evidence" value="ECO:0007669"/>
    <property type="project" value="UniProtKB-KW"/>
</dbReference>
<dbReference type="GO" id="GO:0046872">
    <property type="term" value="F:metal ion binding"/>
    <property type="evidence" value="ECO:0007669"/>
    <property type="project" value="UniProtKB-KW"/>
</dbReference>
<evidence type="ECO:0000259" key="5">
    <source>
        <dbReference type="Pfam" id="PF13470"/>
    </source>
</evidence>
<evidence type="ECO:0000256" key="3">
    <source>
        <dbReference type="ARBA" id="ARBA00022801"/>
    </source>
</evidence>
<evidence type="ECO:0000313" key="7">
    <source>
        <dbReference type="Proteomes" id="UP000236732"/>
    </source>
</evidence>
<dbReference type="Pfam" id="PF13470">
    <property type="entry name" value="PIN_3"/>
    <property type="match status" value="1"/>
</dbReference>
<sequence>MTYSVVLDTRVLYPAYLRDTLLRLAEAGLFRPLWSADILDELDRNLIRAGIPAQVVRRLVAEMRLAFEDAEVIGYQPLIPTVTCDEKDRHVLAAGVCVGANALVTFNAKDFPADSREPYDIELLTPDIFLLGCWMRHPELSFERCASKLTATSAIPEPYRD</sequence>
<evidence type="ECO:0000256" key="4">
    <source>
        <dbReference type="ARBA" id="ARBA00022842"/>
    </source>
</evidence>
<proteinExistence type="predicted"/>
<dbReference type="GO" id="GO:0004518">
    <property type="term" value="F:nuclease activity"/>
    <property type="evidence" value="ECO:0007669"/>
    <property type="project" value="UniProtKB-KW"/>
</dbReference>
<name>A0A1H5SVV9_9ACTN</name>
<keyword evidence="2" id="KW-0479">Metal-binding</keyword>